<feature type="binding site" evidence="3">
    <location>
        <position position="282"/>
    </location>
    <ligand>
        <name>Zn(2+)</name>
        <dbReference type="ChEBI" id="CHEBI:29105"/>
    </ligand>
</feature>
<dbReference type="EMBL" id="FNCK01000018">
    <property type="protein sequence ID" value="SDG57475.1"/>
    <property type="molecule type" value="Genomic_DNA"/>
</dbReference>
<keyword evidence="3" id="KW-0479">Metal-binding</keyword>
<keyword evidence="3" id="KW-0378">Hydrolase</keyword>
<sequence>MSEVTYGILEYAKTYNIEDSSEIYRIIERKNTSFILRNQFGEIIKADTNNSNEEYVVGDYVRIAVKEKNIYLTDLCKRSSLITRASSSTKKSFSYNSDEQLLAANVDQIFILISADQRFTLSKFERYLLTFNCMAEDIKIIISKTDFIEKTDAIKSKILEIYPNIKIYESSIFDDKKMKNIAFLFLKNQTSVLIGASGAGKSTLINYLIGEQATITQEVRSDGKGKHTTTSSSLFYLDRTSSYIIDTPGFKTISTHRKTSDKVLFDKIYNLSKKCKFNDCNHINEPGCAIQKALDNGTLSPQLYERYLESKEKSIRYEKFLKSKSRNKKKKKKMKIITNSGVKNKI</sequence>
<dbReference type="HAMAP" id="MF_01820">
    <property type="entry name" value="GTPase_RsgA"/>
    <property type="match status" value="1"/>
</dbReference>
<dbReference type="GO" id="GO:0003924">
    <property type="term" value="F:GTPase activity"/>
    <property type="evidence" value="ECO:0007669"/>
    <property type="project" value="UniProtKB-UniRule"/>
</dbReference>
<keyword evidence="3" id="KW-0690">Ribosome biogenesis</keyword>
<dbReference type="Gene3D" id="1.10.40.50">
    <property type="entry name" value="Probable gtpase engc, domain 3"/>
    <property type="match status" value="1"/>
</dbReference>
<feature type="binding site" evidence="3">
    <location>
        <position position="288"/>
    </location>
    <ligand>
        <name>Zn(2+)</name>
        <dbReference type="ChEBI" id="CHEBI:29105"/>
    </ligand>
</feature>
<dbReference type="Proteomes" id="UP000199708">
    <property type="component" value="Unassembled WGS sequence"/>
</dbReference>
<evidence type="ECO:0000313" key="7">
    <source>
        <dbReference type="Proteomes" id="UP000199708"/>
    </source>
</evidence>
<evidence type="ECO:0000259" key="5">
    <source>
        <dbReference type="PROSITE" id="PS51721"/>
    </source>
</evidence>
<reference evidence="6 7" key="1">
    <citation type="submission" date="2016-10" db="EMBL/GenBank/DDBJ databases">
        <authorList>
            <person name="de Groot N.N."/>
        </authorList>
    </citation>
    <scope>NUCLEOTIDE SEQUENCE [LARGE SCALE GENOMIC DNA]</scope>
    <source>
        <strain evidence="6 7">ATCC BAA-466</strain>
    </source>
</reference>
<dbReference type="Pfam" id="PF03193">
    <property type="entry name" value="RsgA_GTPase"/>
    <property type="match status" value="1"/>
</dbReference>
<feature type="binding site" evidence="3">
    <location>
        <position position="275"/>
    </location>
    <ligand>
        <name>Zn(2+)</name>
        <dbReference type="ChEBI" id="CHEBI:29105"/>
    </ligand>
</feature>
<dbReference type="CDD" id="cd01854">
    <property type="entry name" value="YjeQ_EngC"/>
    <property type="match status" value="1"/>
</dbReference>
<dbReference type="PANTHER" id="PTHR32120">
    <property type="entry name" value="SMALL RIBOSOMAL SUBUNIT BIOGENESIS GTPASE RSGA"/>
    <property type="match status" value="1"/>
</dbReference>
<keyword evidence="3" id="KW-0694">RNA-binding</keyword>
<organism evidence="6 7">
    <name type="scientific">Facklamia miroungae</name>
    <dbReference type="NCBI Taxonomy" id="120956"/>
    <lineage>
        <taxon>Bacteria</taxon>
        <taxon>Bacillati</taxon>
        <taxon>Bacillota</taxon>
        <taxon>Bacilli</taxon>
        <taxon>Lactobacillales</taxon>
        <taxon>Aerococcaceae</taxon>
        <taxon>Facklamia</taxon>
    </lineage>
</organism>
<keyword evidence="7" id="KW-1185">Reference proteome</keyword>
<dbReference type="AlphaFoldDB" id="A0A1G7VCA6"/>
<dbReference type="SUPFAM" id="SSF52540">
    <property type="entry name" value="P-loop containing nucleoside triphosphate hydrolases"/>
    <property type="match status" value="1"/>
</dbReference>
<dbReference type="InterPro" id="IPR030378">
    <property type="entry name" value="G_CP_dom"/>
</dbReference>
<dbReference type="GO" id="GO:0046872">
    <property type="term" value="F:metal ion binding"/>
    <property type="evidence" value="ECO:0007669"/>
    <property type="project" value="UniProtKB-KW"/>
</dbReference>
<dbReference type="NCBIfam" id="TIGR00157">
    <property type="entry name" value="ribosome small subunit-dependent GTPase A"/>
    <property type="match status" value="1"/>
</dbReference>
<keyword evidence="2 3" id="KW-0342">GTP-binding</keyword>
<keyword evidence="3" id="KW-0699">rRNA-binding</keyword>
<feature type="binding site" evidence="3">
    <location>
        <position position="280"/>
    </location>
    <ligand>
        <name>Zn(2+)</name>
        <dbReference type="ChEBI" id="CHEBI:29105"/>
    </ligand>
</feature>
<evidence type="ECO:0000256" key="3">
    <source>
        <dbReference type="HAMAP-Rule" id="MF_01820"/>
    </source>
</evidence>
<dbReference type="RefSeq" id="WP_090290533.1">
    <property type="nucleotide sequence ID" value="NZ_FNCK01000018.1"/>
</dbReference>
<dbReference type="GO" id="GO:0019843">
    <property type="term" value="F:rRNA binding"/>
    <property type="evidence" value="ECO:0007669"/>
    <property type="project" value="UniProtKB-KW"/>
</dbReference>
<evidence type="ECO:0000259" key="4">
    <source>
        <dbReference type="PROSITE" id="PS50936"/>
    </source>
</evidence>
<keyword evidence="3" id="KW-0963">Cytoplasm</keyword>
<evidence type="ECO:0000313" key="6">
    <source>
        <dbReference type="EMBL" id="SDG57475.1"/>
    </source>
</evidence>
<accession>A0A1G7VCA6</accession>
<feature type="domain" description="CP-type G" evidence="5">
    <location>
        <begin position="95"/>
        <end position="253"/>
    </location>
</feature>
<dbReference type="InterPro" id="IPR004881">
    <property type="entry name" value="Ribosome_biogen_GTPase_RsgA"/>
</dbReference>
<comment type="subunit">
    <text evidence="3">Monomer. Associates with 30S ribosomal subunit, binds 16S rRNA.</text>
</comment>
<dbReference type="GO" id="GO:0042274">
    <property type="term" value="P:ribosomal small subunit biogenesis"/>
    <property type="evidence" value="ECO:0007669"/>
    <property type="project" value="UniProtKB-UniRule"/>
</dbReference>
<comment type="similarity">
    <text evidence="3">Belongs to the TRAFAC class YlqF/YawG GTPase family. RsgA subfamily.</text>
</comment>
<comment type="subcellular location">
    <subcellularLocation>
        <location evidence="3">Cytoplasm</location>
    </subcellularLocation>
</comment>
<gene>
    <name evidence="3" type="primary">rsgA</name>
    <name evidence="6" type="ORF">SAMN05421791_1189</name>
</gene>
<dbReference type="GO" id="GO:0005525">
    <property type="term" value="F:GTP binding"/>
    <property type="evidence" value="ECO:0007669"/>
    <property type="project" value="UniProtKB-UniRule"/>
</dbReference>
<comment type="function">
    <text evidence="3">One of several proteins that assist in the late maturation steps of the functional core of the 30S ribosomal subunit. Helps release RbfA from mature subunits. May play a role in the assembly of ribosomal proteins into the subunit. Circularly permuted GTPase that catalyzes slow GTP hydrolysis, GTPase activity is stimulated by the 30S ribosomal subunit.</text>
</comment>
<name>A0A1G7VCA6_9LACT</name>
<dbReference type="EC" id="3.6.1.-" evidence="3"/>
<keyword evidence="3" id="KW-0862">Zinc</keyword>
<dbReference type="InterPro" id="IPR010914">
    <property type="entry name" value="RsgA_GTPase_dom"/>
</dbReference>
<evidence type="ECO:0000256" key="1">
    <source>
        <dbReference type="ARBA" id="ARBA00022741"/>
    </source>
</evidence>
<comment type="cofactor">
    <cofactor evidence="3">
        <name>Zn(2+)</name>
        <dbReference type="ChEBI" id="CHEBI:29105"/>
    </cofactor>
    <text evidence="3">Binds 1 zinc ion per subunit.</text>
</comment>
<feature type="binding site" evidence="3">
    <location>
        <begin position="195"/>
        <end position="203"/>
    </location>
    <ligand>
        <name>GTP</name>
        <dbReference type="ChEBI" id="CHEBI:37565"/>
    </ligand>
</feature>
<protein>
    <recommendedName>
        <fullName evidence="3">Small ribosomal subunit biogenesis GTPase RsgA</fullName>
        <ecNumber evidence="3">3.6.1.-</ecNumber>
    </recommendedName>
</protein>
<evidence type="ECO:0000256" key="2">
    <source>
        <dbReference type="ARBA" id="ARBA00023134"/>
    </source>
</evidence>
<dbReference type="InterPro" id="IPR027417">
    <property type="entry name" value="P-loop_NTPase"/>
</dbReference>
<feature type="binding site" evidence="3">
    <location>
        <begin position="143"/>
        <end position="146"/>
    </location>
    <ligand>
        <name>GTP</name>
        <dbReference type="ChEBI" id="CHEBI:37565"/>
    </ligand>
</feature>
<proteinExistence type="inferred from homology"/>
<feature type="domain" description="EngC GTPase" evidence="4">
    <location>
        <begin position="104"/>
        <end position="251"/>
    </location>
</feature>
<dbReference type="STRING" id="120956.SAMN05421791_1189"/>
<dbReference type="OrthoDB" id="9809485at2"/>
<keyword evidence="1 3" id="KW-0547">Nucleotide-binding</keyword>
<dbReference type="Gene3D" id="3.40.50.300">
    <property type="entry name" value="P-loop containing nucleotide triphosphate hydrolases"/>
    <property type="match status" value="1"/>
</dbReference>
<dbReference type="GO" id="GO:0005737">
    <property type="term" value="C:cytoplasm"/>
    <property type="evidence" value="ECO:0007669"/>
    <property type="project" value="UniProtKB-SubCell"/>
</dbReference>
<dbReference type="PROSITE" id="PS50936">
    <property type="entry name" value="ENGC_GTPASE"/>
    <property type="match status" value="1"/>
</dbReference>
<dbReference type="PROSITE" id="PS51721">
    <property type="entry name" value="G_CP"/>
    <property type="match status" value="1"/>
</dbReference>